<dbReference type="SUPFAM" id="SSF54523">
    <property type="entry name" value="Pili subunits"/>
    <property type="match status" value="1"/>
</dbReference>
<comment type="caution">
    <text evidence="6">The sequence shown here is derived from an EMBL/GenBank/DDBJ whole genome shotgun (WGS) entry which is preliminary data.</text>
</comment>
<evidence type="ECO:0000313" key="6">
    <source>
        <dbReference type="EMBL" id="RIH86393.1"/>
    </source>
</evidence>
<proteinExistence type="predicted"/>
<dbReference type="AlphaFoldDB" id="A0A399ES84"/>
<dbReference type="Proteomes" id="UP000265341">
    <property type="component" value="Unassembled WGS sequence"/>
</dbReference>
<evidence type="ECO:0000256" key="1">
    <source>
        <dbReference type="ARBA" id="ARBA00004203"/>
    </source>
</evidence>
<organism evidence="6 7">
    <name type="scientific">Calidithermus roseus</name>
    <dbReference type="NCBI Taxonomy" id="1644118"/>
    <lineage>
        <taxon>Bacteria</taxon>
        <taxon>Thermotogati</taxon>
        <taxon>Deinococcota</taxon>
        <taxon>Deinococci</taxon>
        <taxon>Thermales</taxon>
        <taxon>Thermaceae</taxon>
        <taxon>Calidithermus</taxon>
    </lineage>
</organism>
<evidence type="ECO:0000256" key="5">
    <source>
        <dbReference type="SAM" id="Phobius"/>
    </source>
</evidence>
<keyword evidence="4" id="KW-0998">Cell outer membrane</keyword>
<evidence type="ECO:0000313" key="7">
    <source>
        <dbReference type="Proteomes" id="UP000265341"/>
    </source>
</evidence>
<gene>
    <name evidence="6" type="ORF">Mrose_01807</name>
</gene>
<name>A0A399ES84_9DEIN</name>
<keyword evidence="5" id="KW-0472">Membrane</keyword>
<reference evidence="6 7" key="1">
    <citation type="submission" date="2018-08" db="EMBL/GenBank/DDBJ databases">
        <title>Meiothermus roseus NBRC 110900 genome sequencing project.</title>
        <authorList>
            <person name="Da Costa M.S."/>
            <person name="Albuquerque L."/>
            <person name="Raposo P."/>
            <person name="Froufe H.J.C."/>
            <person name="Barroso C.S."/>
            <person name="Egas C."/>
        </authorList>
    </citation>
    <scope>NUCLEOTIDE SEQUENCE [LARGE SCALE GENOMIC DNA]</scope>
    <source>
        <strain evidence="6 7">NBRC 110900</strain>
    </source>
</reference>
<protein>
    <submittedName>
        <fullName evidence="6">Type IV pilus modification protein PilV</fullName>
    </submittedName>
</protein>
<keyword evidence="5" id="KW-0812">Transmembrane</keyword>
<dbReference type="Pfam" id="PF07963">
    <property type="entry name" value="N_methyl"/>
    <property type="match status" value="1"/>
</dbReference>
<evidence type="ECO:0000256" key="4">
    <source>
        <dbReference type="ARBA" id="ARBA00023237"/>
    </source>
</evidence>
<dbReference type="InterPro" id="IPR045584">
    <property type="entry name" value="Pilin-like"/>
</dbReference>
<keyword evidence="7" id="KW-1185">Reference proteome</keyword>
<sequence length="128" mass="14149">MRRDGLTLIEVLVALVIITVTTLLLGYFISGYTATNTARSDTQAQVFARSYFEAVRSEWATPPDYKNKPLPDPAALTGLPSGFRVVSYGVSGKEIVGGEEILRDIRLELIGPKNKAFIFETRIVKPPY</sequence>
<dbReference type="RefSeq" id="WP_182482746.1">
    <property type="nucleotide sequence ID" value="NZ_QWLA01000030.1"/>
</dbReference>
<dbReference type="InterPro" id="IPR012902">
    <property type="entry name" value="N_methyl_site"/>
</dbReference>
<comment type="subcellular location">
    <subcellularLocation>
        <location evidence="1">Cell outer membrane</location>
        <topology evidence="1">Single-pass membrane protein</topology>
    </subcellularLocation>
    <subcellularLocation>
        <location evidence="2">Periplasm</location>
    </subcellularLocation>
</comment>
<keyword evidence="3" id="KW-0574">Periplasm</keyword>
<dbReference type="GO" id="GO:0042597">
    <property type="term" value="C:periplasmic space"/>
    <property type="evidence" value="ECO:0007669"/>
    <property type="project" value="UniProtKB-SubCell"/>
</dbReference>
<evidence type="ECO:0000256" key="3">
    <source>
        <dbReference type="ARBA" id="ARBA00022764"/>
    </source>
</evidence>
<evidence type="ECO:0000256" key="2">
    <source>
        <dbReference type="ARBA" id="ARBA00004418"/>
    </source>
</evidence>
<feature type="transmembrane region" description="Helical" evidence="5">
    <location>
        <begin position="7"/>
        <end position="29"/>
    </location>
</feature>
<dbReference type="GO" id="GO:0009279">
    <property type="term" value="C:cell outer membrane"/>
    <property type="evidence" value="ECO:0007669"/>
    <property type="project" value="UniProtKB-SubCell"/>
</dbReference>
<keyword evidence="5" id="KW-1133">Transmembrane helix</keyword>
<dbReference type="EMBL" id="QWLA01000030">
    <property type="protein sequence ID" value="RIH86393.1"/>
    <property type="molecule type" value="Genomic_DNA"/>
</dbReference>
<dbReference type="NCBIfam" id="TIGR02532">
    <property type="entry name" value="IV_pilin_GFxxxE"/>
    <property type="match status" value="1"/>
</dbReference>
<accession>A0A399ES84</accession>